<accession>A0ACB8SKH7</accession>
<comment type="caution">
    <text evidence="1">The sequence shown here is derived from an EMBL/GenBank/DDBJ whole genome shotgun (WGS) entry which is preliminary data.</text>
</comment>
<evidence type="ECO:0000313" key="2">
    <source>
        <dbReference type="Proteomes" id="UP000814140"/>
    </source>
</evidence>
<dbReference type="EMBL" id="MU277266">
    <property type="protein sequence ID" value="KAI0056363.1"/>
    <property type="molecule type" value="Genomic_DNA"/>
</dbReference>
<organism evidence="1 2">
    <name type="scientific">Artomyces pyxidatus</name>
    <dbReference type="NCBI Taxonomy" id="48021"/>
    <lineage>
        <taxon>Eukaryota</taxon>
        <taxon>Fungi</taxon>
        <taxon>Dikarya</taxon>
        <taxon>Basidiomycota</taxon>
        <taxon>Agaricomycotina</taxon>
        <taxon>Agaricomycetes</taxon>
        <taxon>Russulales</taxon>
        <taxon>Auriscalpiaceae</taxon>
        <taxon>Artomyces</taxon>
    </lineage>
</organism>
<gene>
    <name evidence="1" type="ORF">BV25DRAFT_1832375</name>
</gene>
<name>A0ACB8SKH7_9AGAM</name>
<evidence type="ECO:0000313" key="1">
    <source>
        <dbReference type="EMBL" id="KAI0056363.1"/>
    </source>
</evidence>
<sequence>MAPLRDRPLSNSPDPEWPPRPTTPLRIAKRDTPQRQHASQMSRRTSNTYSKLTSSSLVSQSPFRSQLPAPAKPSTTEKTLTPRKLSGEKRPRPSSMHAQAENEKPLGFKRRQSKAFQGLIEREPVTKSPFRHPSEPAEDPFPPPPPPKIKPITHLPTPTSSSSPARSSLVSKRLHGPRTIGRELPTRERRKTVTFDELCDVVTFERDESSIEEDPFTSDEEYGEQVEFDEVGEANDSITGLVDSMLEDTRGTSDLHTPPPDGSFPLGADAEDGIPYGRTHHADRLSAAHRAHPSPESFAAEFGTRITTPPQDDDSHSPVAVSTPPRNRASLAGVIATSPGSHMPLGRSTHSERVRAEHKPNEFEEDVKMLPPSPSPAKVTKCTGNGNSESLVPRFGIDVHRNKEEEEADRSAVDPFAPPLAPELQKDNFSLQPDTGLAVDELGDHSDLSFNGLAAELGLADLQQDDTHDDSHTSLPHPHMSTPPLNLRSSVNSLLRSGGSSGGRELPPPPRSRSASPFSLPVNARVASPMFGRAGSPASRSGSPSTNPSRIASPLGNPRASSSGSLGSQGSLGSLNGRSPRISREDVHKRLLRKRSIESPLHEEVLPADSQSTQPATDDHEDSTDVSMNMDVDSRPGSRLRSSIQAPTLRRDDNPTYDGVMSIDPEPQAIDPPRPSLLARAFSEDGAVQSAPSSTFKGLAFDFSGSGSGLGTDLGLSGMAFAATKLEVDEVRSALDRLIDDVAADPNASLSNHRPLQMKGSQGSLRIEAVTQGVQARQFKAPGDLDITMEEDESMADDSVDELPDAEPRSPNQTSSTQRTPELLSGGGFMSPPLSRAASGSSIAPPPPPKDAIRTREQMILEKRREMRQREEEEDMGLRTPPRNTGRAALGYGRPSKRRSMSTGDAEDMEATRRKELLGSGGKFLDVAPFEVEESLFSDTIARELVKLDGPAKSKYLVRERGETIYASSDADKVSHMSGAGDLDNGKAWKTVRRPSDMNEYAKQIREYRAQEKPGKAHGKVFVRVLDVKGLDIPFPQQATALTCTLNNGIHFVTTPECRLAKDSKVDQEFELIEHSKLEFTLTLKIRRDPHIMAQFKANAAPPPPPPAPAPPASKGGMRSFFSSPKKPTKVAPRPAAPPPKLEENLARYLKPDGTLARAFVSFKDIASHCDGRLFETTYPLIGQRLEEGGKVNPTQVGELVLQFFRLPALPGVPSNQLPQSLEECHRGLRHVHWHKMTYFEGTLTQNGGDCATWRRRQFRVIGANLVAFNDVTKRATATIDLRKAVAVEDVRDPRSQVLSPSSTQTGRSTQYDDSDALYGVERSFRLLFQRDQEILFFADTDDEKSRWLEVLNALVGRIPPNPLWAELLWQRQQELAKQRPSS</sequence>
<keyword evidence="2" id="KW-1185">Reference proteome</keyword>
<dbReference type="Proteomes" id="UP000814140">
    <property type="component" value="Unassembled WGS sequence"/>
</dbReference>
<protein>
    <submittedName>
        <fullName evidence="1">Uncharacterized protein</fullName>
    </submittedName>
</protein>
<proteinExistence type="predicted"/>
<reference evidence="1" key="1">
    <citation type="submission" date="2021-03" db="EMBL/GenBank/DDBJ databases">
        <authorList>
            <consortium name="DOE Joint Genome Institute"/>
            <person name="Ahrendt S."/>
            <person name="Looney B.P."/>
            <person name="Miyauchi S."/>
            <person name="Morin E."/>
            <person name="Drula E."/>
            <person name="Courty P.E."/>
            <person name="Chicoki N."/>
            <person name="Fauchery L."/>
            <person name="Kohler A."/>
            <person name="Kuo A."/>
            <person name="Labutti K."/>
            <person name="Pangilinan J."/>
            <person name="Lipzen A."/>
            <person name="Riley R."/>
            <person name="Andreopoulos W."/>
            <person name="He G."/>
            <person name="Johnson J."/>
            <person name="Barry K.W."/>
            <person name="Grigoriev I.V."/>
            <person name="Nagy L."/>
            <person name="Hibbett D."/>
            <person name="Henrissat B."/>
            <person name="Matheny P.B."/>
            <person name="Labbe J."/>
            <person name="Martin F."/>
        </authorList>
    </citation>
    <scope>NUCLEOTIDE SEQUENCE</scope>
    <source>
        <strain evidence="1">HHB10654</strain>
    </source>
</reference>
<reference evidence="1" key="2">
    <citation type="journal article" date="2022" name="New Phytol.">
        <title>Evolutionary transition to the ectomycorrhizal habit in the genomes of a hyperdiverse lineage of mushroom-forming fungi.</title>
        <authorList>
            <person name="Looney B."/>
            <person name="Miyauchi S."/>
            <person name="Morin E."/>
            <person name="Drula E."/>
            <person name="Courty P.E."/>
            <person name="Kohler A."/>
            <person name="Kuo A."/>
            <person name="LaButti K."/>
            <person name="Pangilinan J."/>
            <person name="Lipzen A."/>
            <person name="Riley R."/>
            <person name="Andreopoulos W."/>
            <person name="He G."/>
            <person name="Johnson J."/>
            <person name="Nolan M."/>
            <person name="Tritt A."/>
            <person name="Barry K.W."/>
            <person name="Grigoriev I.V."/>
            <person name="Nagy L.G."/>
            <person name="Hibbett D."/>
            <person name="Henrissat B."/>
            <person name="Matheny P.B."/>
            <person name="Labbe J."/>
            <person name="Martin F.M."/>
        </authorList>
    </citation>
    <scope>NUCLEOTIDE SEQUENCE</scope>
    <source>
        <strain evidence="1">HHB10654</strain>
    </source>
</reference>